<gene>
    <name evidence="2" type="ORF">GcLGCM259_2227</name>
</gene>
<name>A0A5B7WUZ0_9MICC</name>
<keyword evidence="3" id="KW-1185">Reference proteome</keyword>
<evidence type="ECO:0000313" key="2">
    <source>
        <dbReference type="EMBL" id="QCY47936.1"/>
    </source>
</evidence>
<dbReference type="Proteomes" id="UP000307000">
    <property type="component" value="Chromosome"/>
</dbReference>
<keyword evidence="1" id="KW-1133">Transmembrane helix</keyword>
<keyword evidence="1" id="KW-0812">Transmembrane</keyword>
<evidence type="ECO:0008006" key="4">
    <source>
        <dbReference type="Google" id="ProtNLM"/>
    </source>
</evidence>
<dbReference type="KEGG" id="gcr:GcLGCM259_2227"/>
<dbReference type="PROSITE" id="PS51257">
    <property type="entry name" value="PROKAR_LIPOPROTEIN"/>
    <property type="match status" value="1"/>
</dbReference>
<dbReference type="RefSeq" id="WP_138926663.1">
    <property type="nucleotide sequence ID" value="NZ_CP034412.1"/>
</dbReference>
<evidence type="ECO:0000313" key="3">
    <source>
        <dbReference type="Proteomes" id="UP000307000"/>
    </source>
</evidence>
<sequence length="129" mass="12655">MNRSATLGQDPERGSGTVLGLALLLVGILACGAIALILSAGHAATRAGTAADLAALAAADTARGLREGEPCAVAVQIAGSNGAGVEHCALQGGQVVQVSVSVPVGFTFAGLNVYQARATARAGPPPLWN</sequence>
<feature type="transmembrane region" description="Helical" evidence="1">
    <location>
        <begin position="18"/>
        <end position="38"/>
    </location>
</feature>
<keyword evidence="1" id="KW-0472">Membrane</keyword>
<dbReference type="AlphaFoldDB" id="A0A5B7WUZ0"/>
<dbReference type="NCBIfam" id="TIGR03816">
    <property type="entry name" value="tadE_like_DECH"/>
    <property type="match status" value="1"/>
</dbReference>
<accession>A0A5B7WUZ0</accession>
<dbReference type="InterPro" id="IPR021202">
    <property type="entry name" value="Rv3654c-like"/>
</dbReference>
<evidence type="ECO:0000256" key="1">
    <source>
        <dbReference type="SAM" id="Phobius"/>
    </source>
</evidence>
<dbReference type="EMBL" id="CP034412">
    <property type="protein sequence ID" value="QCY47936.1"/>
    <property type="molecule type" value="Genomic_DNA"/>
</dbReference>
<protein>
    <recommendedName>
        <fullName evidence="4">Helicase/secretion neighborhood TadE-like protein</fullName>
    </recommendedName>
</protein>
<proteinExistence type="predicted"/>
<reference evidence="2 3" key="1">
    <citation type="submission" date="2018-12" db="EMBL/GenBank/DDBJ databases">
        <title>Complete Genome Sequence of Glutamicibacter creatinolyticus strain LGCM259,isolated from an abscess of a 12-year-old mare in Italy.</title>
        <authorList>
            <person name="Santos R.G."/>
            <person name="Silva A.L."/>
            <person name="Seyffert N."/>
            <person name="Castro T.L.P."/>
            <person name="Attili A.R."/>
            <person name="Rifici C."/>
            <person name="Mazzullo G."/>
            <person name="Brenig B."/>
            <person name="Venanzi F."/>
            <person name="Azevedo V."/>
        </authorList>
    </citation>
    <scope>NUCLEOTIDE SEQUENCE [LARGE SCALE GENOMIC DNA]</scope>
    <source>
        <strain evidence="2 3">LGCM 259</strain>
    </source>
</reference>
<organism evidence="2 3">
    <name type="scientific">Glutamicibacter creatinolyticus</name>
    <dbReference type="NCBI Taxonomy" id="162496"/>
    <lineage>
        <taxon>Bacteria</taxon>
        <taxon>Bacillati</taxon>
        <taxon>Actinomycetota</taxon>
        <taxon>Actinomycetes</taxon>
        <taxon>Micrococcales</taxon>
        <taxon>Micrococcaceae</taxon>
        <taxon>Glutamicibacter</taxon>
    </lineage>
</organism>